<dbReference type="OrthoDB" id="7864602at2"/>
<feature type="signal peptide" evidence="1">
    <location>
        <begin position="1"/>
        <end position="19"/>
    </location>
</feature>
<dbReference type="Proteomes" id="UP000184074">
    <property type="component" value="Unassembled WGS sequence"/>
</dbReference>
<evidence type="ECO:0000256" key="1">
    <source>
        <dbReference type="SAM" id="SignalP"/>
    </source>
</evidence>
<reference evidence="2 3" key="1">
    <citation type="submission" date="2016-11" db="EMBL/GenBank/DDBJ databases">
        <authorList>
            <person name="Jaros S."/>
            <person name="Januszkiewicz K."/>
            <person name="Wedrychowicz H."/>
        </authorList>
    </citation>
    <scope>NUCLEOTIDE SEQUENCE [LARGE SCALE GENOMIC DNA]</scope>
    <source>
        <strain evidence="2 3">DSM 28715</strain>
    </source>
</reference>
<evidence type="ECO:0000313" key="2">
    <source>
        <dbReference type="EMBL" id="SHH42491.1"/>
    </source>
</evidence>
<feature type="chain" id="PRO_5009913794" evidence="1">
    <location>
        <begin position="20"/>
        <end position="166"/>
    </location>
</feature>
<name>A0A1M5SV95_9RHOB</name>
<evidence type="ECO:0000313" key="3">
    <source>
        <dbReference type="Proteomes" id="UP000184074"/>
    </source>
</evidence>
<keyword evidence="3" id="KW-1185">Reference proteome</keyword>
<dbReference type="RefSeq" id="WP_072902704.1">
    <property type="nucleotide sequence ID" value="NZ_FQXB01000007.1"/>
</dbReference>
<gene>
    <name evidence="2" type="ORF">SAMN05444003_3139</name>
</gene>
<dbReference type="EMBL" id="FQXB01000007">
    <property type="protein sequence ID" value="SHH42491.1"/>
    <property type="molecule type" value="Genomic_DNA"/>
</dbReference>
<accession>A0A1M5SV95</accession>
<dbReference type="AlphaFoldDB" id="A0A1M5SV95"/>
<dbReference type="STRING" id="1508389.SAMN05444003_3139"/>
<sequence>MTKTPFAFVLTLTATPALAIDPSLVRKWQADGADMASVLAKQMNAQATYLSGQTIMDIDEFGNLTLLSDNMTYAIQAPEMPAMEVSVNGFSEGAMNANDGHNYRAVAAQYSLVGSAEVFGQRMDIPITQADGGWGTSTGIYGCTDTGIAFEANELGTIPRSWTRLE</sequence>
<keyword evidence="1" id="KW-0732">Signal</keyword>
<organism evidence="2 3">
    <name type="scientific">Cognatiyoonia sediminum</name>
    <dbReference type="NCBI Taxonomy" id="1508389"/>
    <lineage>
        <taxon>Bacteria</taxon>
        <taxon>Pseudomonadati</taxon>
        <taxon>Pseudomonadota</taxon>
        <taxon>Alphaproteobacteria</taxon>
        <taxon>Rhodobacterales</taxon>
        <taxon>Paracoccaceae</taxon>
        <taxon>Cognatiyoonia</taxon>
    </lineage>
</organism>
<protein>
    <submittedName>
        <fullName evidence="2">Uncharacterized protein</fullName>
    </submittedName>
</protein>
<proteinExistence type="predicted"/>